<feature type="compositionally biased region" description="Basic and acidic residues" evidence="7">
    <location>
        <begin position="371"/>
        <end position="386"/>
    </location>
</feature>
<keyword evidence="3" id="KW-0645">Protease</keyword>
<keyword evidence="6" id="KW-0788">Thiol protease</keyword>
<dbReference type="PANTHER" id="PTHR13367:SF33">
    <property type="entry name" value="P-LOOP CONTAINING NUCLEOSIDE TRIPHOSPHATE HYDROLASE PROTEIN"/>
    <property type="match status" value="1"/>
</dbReference>
<proteinExistence type="predicted"/>
<comment type="caution">
    <text evidence="10">The sequence shown here is derived from an EMBL/GenBank/DDBJ whole genome shotgun (WGS) entry which is preliminary data.</text>
</comment>
<sequence>MTDQELLNAVFRFKHKAPSDRQEAATCEMVVKWFAEFVVTLEAEEVKKFKCRKHEPLADDRVVPASSFAVHEVEVLQEVSRRLTGPGGSRKRGDMWYKWLPQYGCALQWKKLNAILAKLEVIYVDGWEQTLHFLPTGECVHAAIPTLHKVFHCADLDTEMDAKFEAAFASELQKARERKGFERSAAQSNMVHQKTPQFIVAVVKRAVASIQGTPTRSILPKGGTTDVGMHTGGQARDTCWSLVQAAIEQNICCGRGLFRKTMVAIKLKLIEEKVHEAKNAFSLDCIDVRGGCESLDDMFHMLQVLVLDIVDLLECGYDVSSLETQCSALKSSIGGFADALNSQTAAKYALPDVSELEQLDAPSSDMSIMSPRRDEGPNRHESNQERHNRAWANLEGCCFVDGASCTLMELLNWKGSNTAPASYKSILILRTFETFMYSKSLRLCNNDGTNNEAFSLESLQTLVTEYQQIVKEWRQLPRLTYYLDVGQRSREMLVMWTAFCLAHQQLVSEVPLCAKYNIALDWRDLKVVVLRDRTAISALQHVARYIRSWNDQTKGKPLFHLTDQESTFDFGRKFGLSSTSMMDIYYCEVRIWEAHESRKWNEIEQKKTAAASLRSEIRSENLNLAAQQLALANEEKRIRLVYPDEDYYWRCRRSSLRTQLKTEVNCISSLIDRKEAALKRTIVVPPYLKRPLPAALDDAIQVIFMLTMPRHLEILGSLCLTAQRVLAPAEATDEMKRLPELSSVTWQQYHALYAPSQALYPTIKVLTLSPATFTLPSSLGPKSVDGLYSISQFRSECVWNPRLCGTALTWLDAEGSKINPFAATNSSVIDSFTERVPRRFEQFQWMNEWPGEGSTRGNMVYANLHQQPEDFEKVSFITLGSLRAFPHQQYRKLQSALLDDILPWSHPCVETIVRQALYQVGILTDEIDPRMLWKYDMLQDDNGIKTFCATLDLVASKLEQTPRRFESVPLVSELAGYVLQFADDARSIVKLFAGMARRWAENARSEYMNESSPSRVATIRQKECILYGYSLLAFTLGPLDDEAAHEICELIVLFRTSFLCASINVVATKQMVRVECMIAEMMSRRISAVTAYVNRRGTHAVLTALVRLVSATSPARLKWEPFSELVSDAKQFGVCFEATGDTHYSINLFTGMVLTDGYAPGGLPAEIREHERFQSLFGRCNFEVFTMNGVLRTERTYCDRLYDFALQDEGELYIQEVTSNESRRLQLCSVTWIEKMSRLIPARLTKLYSHWYWVEQNCVIFRPKLAKSREVFYVATFDESSHSKCYRIPFCDTKGSYEEIVGHLDNYDRFVQREEPLLKRIFEVLTKFEDEHFLHTLKSPKDVVKIELPRFRLTFHLNSSGKFESMEHKGYVLATSQQFDDFLQRFSRYLVLELQDHTDTSRPELRMLVPVGPVVESTEAMVDIEFSSDPDGVVDVACYDVHRRLKTFETETIGARLQLAAVCARAGTSVPSKRLQMTGAEAAVQLLHACRSSRPFASSERDTLLTICKLSYRESAVKILAVALLAEADRLAFLHGRESAVNTGMDSVEEQTEYADMCIARFQRNPLRSHLRSGEEDAIIGHVKHNYPLCSTTDCVSCESLPDTDDFVHSTENELKLFVQIDGSTTTLPSLPLETTTTNAMGKVMLDELQVSWKSYHSQTRVGLKAAPAALLGSFETLLSVVSSRRIKMQTYLESVFAKATGSRSDCLLALVNFVPHLTVSDIVRCAFDDETLLTLVPRLSTKAREFFKKASLRYMELCVLEDKVERLVWKAKRSGEISDAQLIDELVNVRQWSSTEFPFWLAFEVEGRLQIRHEQFVIAQHLIKSPGTVCQLNMGRGKTRVILPMLFLYFTRSRCPRVVRAHFLGPLLSEARQFMHRYLSASNACLGIFELPFHRQIDLNSRRLDFIRDAIEEMKMFGGIQMVAPEHRMSLELKRLELGDNAAATTLDEILDNDQYVDVLDECDALLHHKNHLVYAVGIPIPLCSGMERWMAAEALLRVVACELSSGPRVATVLGSAHVSCTAPDYATRLGAYRGTRLNTVVESTEMLRKTLKTVLVLDLIDNAPFELMWLNTFGKGDARASLVAAITDSTLSVKDSLGCYMEKLSPYILQLYALRGFVAFGVLEHCLEKRYRVDFGLPPAGTRPKKIAIPYRAADVPSERSEFSHPDVCIVLTLLGYYHGGLADEETRNAFKMLLRLDISEQDQLYGRWYDSVKGGLDDDDKNALKDVRHISLADARQFEILCKVYKFCMETINFYLNTCVFPKDTQQYPQRLSRTAWNLAAGANIIGFSGTNDNHLLLPLSVTQQEPDEPAVVGTNGKMIDKIVQETHGYEVIRPSLQHTPIPWQSVLRFSMDKGAQALIDTGALLAGVSNHDAAEFLLQQQDFKFDGVTYYDSRGNFNCWMIAEKARRINVPLKKAAMLEKETFVLFDEARSRGSDMKLLPDAAAVLTLGPKLTKDKLMQGAGRMRQLGCKQTLWIASFDEVAQSMLQTSRKSEVSCLTAVDVLNWVMDNTKAEAVRGLLEWAGNGVHFRKTQSDRAKEIVDDNWALKTLYQDKLYTDKIANVIQEKARFHFKDSGDELIAKICRRGFTYGLDDEVCITSHTDECERELQVEEEIQQQRVVEVIRCSPAKEKSWNYKYILRARSIDKLKRVVNVLGVKDFISQRVYPKELASLAWADAAIFGTENYFSTIVARRNMHHLNEFLRAVDVLLVFKNGQVLLVSEYEADRILGLLWSNQEVSPTCSFRFINLKFASESIDRVGVGAKFQDIHLSLGTSLDQNIPLLSITACNIYNGETVLAKNQRNVVKPAFHELLNPLAQRETTLSNFVKSRGNSHKWKRSFLHELCCQMDLKSAESVDAK</sequence>
<dbReference type="InterPro" id="IPR022105">
    <property type="entry name" value="DUF3645"/>
</dbReference>
<evidence type="ECO:0000256" key="4">
    <source>
        <dbReference type="ARBA" id="ARBA00022786"/>
    </source>
</evidence>
<dbReference type="EMBL" id="BSXW01000206">
    <property type="protein sequence ID" value="GMF14764.1"/>
    <property type="molecule type" value="Genomic_DNA"/>
</dbReference>
<evidence type="ECO:0000256" key="7">
    <source>
        <dbReference type="SAM" id="MobiDB-lite"/>
    </source>
</evidence>
<keyword evidence="4" id="KW-0833">Ubl conjugation pathway</keyword>
<dbReference type="GO" id="GO:0006508">
    <property type="term" value="P:proteolysis"/>
    <property type="evidence" value="ECO:0007669"/>
    <property type="project" value="UniProtKB-KW"/>
</dbReference>
<organism evidence="10 11">
    <name type="scientific">Phytophthora lilii</name>
    <dbReference type="NCBI Taxonomy" id="2077276"/>
    <lineage>
        <taxon>Eukaryota</taxon>
        <taxon>Sar</taxon>
        <taxon>Stramenopiles</taxon>
        <taxon>Oomycota</taxon>
        <taxon>Peronosporomycetes</taxon>
        <taxon>Peronosporales</taxon>
        <taxon>Peronosporaceae</taxon>
        <taxon>Phytophthora</taxon>
    </lineage>
</organism>
<keyword evidence="11" id="KW-1185">Reference proteome</keyword>
<dbReference type="Pfam" id="PF12340">
    <property type="entry name" value="DUF3638"/>
    <property type="match status" value="1"/>
</dbReference>
<evidence type="ECO:0000313" key="11">
    <source>
        <dbReference type="Proteomes" id="UP001165083"/>
    </source>
</evidence>
<dbReference type="EC" id="3.4.19.12" evidence="2"/>
<evidence type="ECO:0000256" key="1">
    <source>
        <dbReference type="ARBA" id="ARBA00000707"/>
    </source>
</evidence>
<evidence type="ECO:0000256" key="2">
    <source>
        <dbReference type="ARBA" id="ARBA00012759"/>
    </source>
</evidence>
<dbReference type="InterPro" id="IPR051346">
    <property type="entry name" value="OTU_Deubiquitinase"/>
</dbReference>
<gene>
    <name evidence="10" type="ORF">Plil01_000492900</name>
</gene>
<reference evidence="10" key="1">
    <citation type="submission" date="2023-04" db="EMBL/GenBank/DDBJ databases">
        <title>Phytophthora lilii NBRC 32176.</title>
        <authorList>
            <person name="Ichikawa N."/>
            <person name="Sato H."/>
            <person name="Tonouchi N."/>
        </authorList>
    </citation>
    <scope>NUCLEOTIDE SEQUENCE</scope>
    <source>
        <strain evidence="10">NBRC 32176</strain>
    </source>
</reference>
<feature type="domain" description="DUF3638" evidence="8">
    <location>
        <begin position="1791"/>
        <end position="2003"/>
    </location>
</feature>
<evidence type="ECO:0000256" key="6">
    <source>
        <dbReference type="ARBA" id="ARBA00022807"/>
    </source>
</evidence>
<keyword evidence="5" id="KW-0378">Hydrolase</keyword>
<evidence type="ECO:0000259" key="9">
    <source>
        <dbReference type="Pfam" id="PF12359"/>
    </source>
</evidence>
<dbReference type="Proteomes" id="UP001165083">
    <property type="component" value="Unassembled WGS sequence"/>
</dbReference>
<dbReference type="PANTHER" id="PTHR13367">
    <property type="entry name" value="UBIQUITIN THIOESTERASE"/>
    <property type="match status" value="1"/>
</dbReference>
<feature type="domain" description="DUF3645" evidence="9">
    <location>
        <begin position="2144"/>
        <end position="2175"/>
    </location>
</feature>
<name>A0A9W6WRF1_9STRA</name>
<feature type="region of interest" description="Disordered" evidence="7">
    <location>
        <begin position="364"/>
        <end position="386"/>
    </location>
</feature>
<evidence type="ECO:0000256" key="3">
    <source>
        <dbReference type="ARBA" id="ARBA00022670"/>
    </source>
</evidence>
<protein>
    <recommendedName>
        <fullName evidence="2">ubiquitinyl hydrolase 1</fullName>
        <ecNumber evidence="2">3.4.19.12</ecNumber>
    </recommendedName>
</protein>
<accession>A0A9W6WRF1</accession>
<dbReference type="InterPro" id="IPR022099">
    <property type="entry name" value="DUF3638"/>
</dbReference>
<evidence type="ECO:0000259" key="8">
    <source>
        <dbReference type="Pfam" id="PF12340"/>
    </source>
</evidence>
<dbReference type="Pfam" id="PF12359">
    <property type="entry name" value="DUF3645"/>
    <property type="match status" value="1"/>
</dbReference>
<evidence type="ECO:0000313" key="10">
    <source>
        <dbReference type="EMBL" id="GMF14764.1"/>
    </source>
</evidence>
<evidence type="ECO:0000256" key="5">
    <source>
        <dbReference type="ARBA" id="ARBA00022801"/>
    </source>
</evidence>
<dbReference type="OrthoDB" id="4866634at2759"/>
<comment type="catalytic activity">
    <reaction evidence="1">
        <text>Thiol-dependent hydrolysis of ester, thioester, amide, peptide and isopeptide bonds formed by the C-terminal Gly of ubiquitin (a 76-residue protein attached to proteins as an intracellular targeting signal).</text>
        <dbReference type="EC" id="3.4.19.12"/>
    </reaction>
</comment>
<dbReference type="GO" id="GO:0004843">
    <property type="term" value="F:cysteine-type deubiquitinase activity"/>
    <property type="evidence" value="ECO:0007669"/>
    <property type="project" value="UniProtKB-EC"/>
</dbReference>